<evidence type="ECO:0000256" key="1">
    <source>
        <dbReference type="ARBA" id="ARBA00022741"/>
    </source>
</evidence>
<dbReference type="GO" id="GO:0017116">
    <property type="term" value="F:single-stranded DNA helicase activity"/>
    <property type="evidence" value="ECO:0007669"/>
    <property type="project" value="TreeGrafter"/>
</dbReference>
<comment type="catalytic activity">
    <reaction evidence="3">
        <text>ATP + H2O = ADP + phosphate + H(+)</text>
        <dbReference type="Rhea" id="RHEA:13065"/>
        <dbReference type="ChEBI" id="CHEBI:15377"/>
        <dbReference type="ChEBI" id="CHEBI:15378"/>
        <dbReference type="ChEBI" id="CHEBI:30616"/>
        <dbReference type="ChEBI" id="CHEBI:43474"/>
        <dbReference type="ChEBI" id="CHEBI:456216"/>
        <dbReference type="EC" id="5.6.2.3"/>
    </reaction>
</comment>
<comment type="function">
    <text evidence="3">DNA-dependent ATPase and ATP-dependent 5'-3' DNA helicase. Has no activity on blunt DNA or DNA with 3'-overhangs, requires at least 10 bases of 5'-ssDNA for helicase activity.</text>
</comment>
<dbReference type="CDD" id="cd17933">
    <property type="entry name" value="DEXSc_RecD-like"/>
    <property type="match status" value="1"/>
</dbReference>
<accession>A0A840YRX6</accession>
<dbReference type="NCBIfam" id="TIGR01448">
    <property type="entry name" value="recD_rel"/>
    <property type="match status" value="1"/>
</dbReference>
<reference evidence="5 6" key="1">
    <citation type="submission" date="2020-08" db="EMBL/GenBank/DDBJ databases">
        <title>Genomic Encyclopedia of Type Strains, Phase IV (KMG-IV): sequencing the most valuable type-strain genomes for metagenomic binning, comparative biology and taxonomic classification.</title>
        <authorList>
            <person name="Goeker M."/>
        </authorList>
    </citation>
    <scope>NUCLEOTIDE SEQUENCE [LARGE SCALE GENOMIC DNA]</scope>
    <source>
        <strain evidence="5 6">DSM 26736</strain>
    </source>
</reference>
<dbReference type="HAMAP" id="MF_01488">
    <property type="entry name" value="RecD2"/>
    <property type="match status" value="1"/>
</dbReference>
<dbReference type="GO" id="GO:0003677">
    <property type="term" value="F:DNA binding"/>
    <property type="evidence" value="ECO:0007669"/>
    <property type="project" value="UniProtKB-UniRule"/>
</dbReference>
<dbReference type="SMART" id="SM00382">
    <property type="entry name" value="AAA"/>
    <property type="match status" value="1"/>
</dbReference>
<dbReference type="CDD" id="cd18809">
    <property type="entry name" value="SF1_C_RecD"/>
    <property type="match status" value="1"/>
</dbReference>
<dbReference type="EC" id="5.6.2.3" evidence="3"/>
<dbReference type="InterPro" id="IPR029493">
    <property type="entry name" value="RecD2-like_HHH"/>
</dbReference>
<keyword evidence="2 3" id="KW-0067">ATP-binding</keyword>
<dbReference type="Gene3D" id="1.10.150.20">
    <property type="entry name" value="5' to 3' exonuclease, C-terminal subdomain"/>
    <property type="match status" value="1"/>
</dbReference>
<dbReference type="Pfam" id="PF13538">
    <property type="entry name" value="UvrD_C_2"/>
    <property type="match status" value="1"/>
</dbReference>
<sequence length="679" mass="73618">MTGHAAAIGAGEYVEALGIWLNDRNHGLQFKADRVEATVPTTLRGLEKYLGSGMIKGIGPVYAAKLVAAFGQDVFDIIEKQPERLREVTGIGPGREAKIIKGWSDQRVIREIIVWLYSHGVSSARAVRIFKTYGDQAIATIKADPYQLARDIHGIGFKTADAIASSIGYGKEDPRRVRAGVAHALTSAMNGGHCGLPRDDLVRTGAELLEVPPRLISQALSDELAAGEVMAGQTDGREVIFLAALYRAEQTIADRIARLRAGLLPWPAIDTERAIPWVERKTGLQLSASQRAALELALSSKVCVITGGPGVGKTTLVNSILKALAAKRVQIALGAPTGRAAKRLSETSGMEATTLHRLLESDPAEGGFKRDEKNPLDCELLVVDEASMVDVMLMYATMKALPARAALLLVGDVDQLPSVGPGQVLKDVIASGAVPVVRLTEVFRQAATSRIIINAHKINAGEMPDLTARGDGDFFFVEADEPGDVAEKVVKLVSRHIPRRFKLDPSREVQVLGPMQRGGAGARALNTLLQQSLNPPTDKSIERFGHRYGVGDKVMHIVNDRERDIYNGDLGVVTRVDHVENELSAMFGNTEATFDFGELDALQLAYATTIHKSQGSEYPAVVVPLTTQAYTMLGRELIYTAVTRAKKLLVLVGSRKALAIAVKRRQPRRWSLLRERLSK</sequence>
<evidence type="ECO:0000256" key="2">
    <source>
        <dbReference type="ARBA" id="ARBA00022840"/>
    </source>
</evidence>
<keyword evidence="3" id="KW-0413">Isomerase</keyword>
<name>A0A840YRX6_9SPHN</name>
<dbReference type="SUPFAM" id="SSF52540">
    <property type="entry name" value="P-loop containing nucleoside triphosphate hydrolases"/>
    <property type="match status" value="2"/>
</dbReference>
<keyword evidence="1 3" id="KW-0547">Nucleotide-binding</keyword>
<evidence type="ECO:0000256" key="3">
    <source>
        <dbReference type="HAMAP-Rule" id="MF_01488"/>
    </source>
</evidence>
<dbReference type="Pfam" id="PF14490">
    <property type="entry name" value="HHH_RecD2"/>
    <property type="match status" value="1"/>
</dbReference>
<gene>
    <name evidence="3" type="primary">recD2</name>
    <name evidence="5" type="ORF">FHT02_003682</name>
</gene>
<dbReference type="AlphaFoldDB" id="A0A840YRX6"/>
<dbReference type="Gene3D" id="3.40.50.300">
    <property type="entry name" value="P-loop containing nucleotide triphosphate hydrolases"/>
    <property type="match status" value="2"/>
</dbReference>
<dbReference type="InterPro" id="IPR041451">
    <property type="entry name" value="RecD2_SH13"/>
</dbReference>
<organism evidence="5 6">
    <name type="scientific">Sphingomonas xinjiangensis</name>
    <dbReference type="NCBI Taxonomy" id="643568"/>
    <lineage>
        <taxon>Bacteria</taxon>
        <taxon>Pseudomonadati</taxon>
        <taxon>Pseudomonadota</taxon>
        <taxon>Alphaproteobacteria</taxon>
        <taxon>Sphingomonadales</taxon>
        <taxon>Sphingomonadaceae</taxon>
        <taxon>Sphingomonas</taxon>
    </lineage>
</organism>
<dbReference type="GO" id="GO:0006310">
    <property type="term" value="P:DNA recombination"/>
    <property type="evidence" value="ECO:0007669"/>
    <property type="project" value="InterPro"/>
</dbReference>
<keyword evidence="3 5" id="KW-0378">Hydrolase</keyword>
<dbReference type="PANTHER" id="PTHR43788">
    <property type="entry name" value="DNA2/NAM7 HELICASE FAMILY MEMBER"/>
    <property type="match status" value="1"/>
</dbReference>
<dbReference type="GO" id="GO:0016787">
    <property type="term" value="F:hydrolase activity"/>
    <property type="evidence" value="ECO:0007669"/>
    <property type="project" value="UniProtKB-KW"/>
</dbReference>
<dbReference type="InterPro" id="IPR027785">
    <property type="entry name" value="UvrD-like_helicase_C"/>
</dbReference>
<keyword evidence="3" id="KW-0347">Helicase</keyword>
<evidence type="ECO:0000259" key="4">
    <source>
        <dbReference type="SMART" id="SM00382"/>
    </source>
</evidence>
<dbReference type="Gene3D" id="2.30.30.940">
    <property type="match status" value="1"/>
</dbReference>
<dbReference type="InterPro" id="IPR050534">
    <property type="entry name" value="Coronavir_polyprotein_1ab"/>
</dbReference>
<dbReference type="PANTHER" id="PTHR43788:SF6">
    <property type="entry name" value="DNA HELICASE B"/>
    <property type="match status" value="1"/>
</dbReference>
<dbReference type="SUPFAM" id="SSF47781">
    <property type="entry name" value="RuvA domain 2-like"/>
    <property type="match status" value="1"/>
</dbReference>
<feature type="domain" description="AAA+ ATPase" evidence="4">
    <location>
        <begin position="299"/>
        <end position="480"/>
    </location>
</feature>
<dbReference type="Pfam" id="PF18335">
    <property type="entry name" value="SH3_13"/>
    <property type="match status" value="1"/>
</dbReference>
<proteinExistence type="inferred from homology"/>
<dbReference type="InterPro" id="IPR027417">
    <property type="entry name" value="P-loop_NTPase"/>
</dbReference>
<dbReference type="InterPro" id="IPR003593">
    <property type="entry name" value="AAA+_ATPase"/>
</dbReference>
<comment type="caution">
    <text evidence="5">The sequence shown here is derived from an EMBL/GenBank/DDBJ whole genome shotgun (WGS) entry which is preliminary data.</text>
</comment>
<dbReference type="EMBL" id="JACIJF010000017">
    <property type="protein sequence ID" value="MBB5712423.1"/>
    <property type="molecule type" value="Genomic_DNA"/>
</dbReference>
<evidence type="ECO:0000313" key="5">
    <source>
        <dbReference type="EMBL" id="MBB5712423.1"/>
    </source>
</evidence>
<comment type="similarity">
    <text evidence="3">Belongs to the RecD family. RecD2 subfamily.</text>
</comment>
<feature type="binding site" evidence="3">
    <location>
        <begin position="310"/>
        <end position="314"/>
    </location>
    <ligand>
        <name>ATP</name>
        <dbReference type="ChEBI" id="CHEBI:30616"/>
    </ligand>
</feature>
<dbReference type="GO" id="GO:0005524">
    <property type="term" value="F:ATP binding"/>
    <property type="evidence" value="ECO:0007669"/>
    <property type="project" value="UniProtKB-UniRule"/>
</dbReference>
<evidence type="ECO:0000313" key="6">
    <source>
        <dbReference type="Proteomes" id="UP000527143"/>
    </source>
</evidence>
<keyword evidence="6" id="KW-1185">Reference proteome</keyword>
<dbReference type="Pfam" id="PF14520">
    <property type="entry name" value="HHH_5"/>
    <property type="match status" value="1"/>
</dbReference>
<dbReference type="GO" id="GO:0009338">
    <property type="term" value="C:exodeoxyribonuclease V complex"/>
    <property type="evidence" value="ECO:0007669"/>
    <property type="project" value="TreeGrafter"/>
</dbReference>
<dbReference type="Proteomes" id="UP000527143">
    <property type="component" value="Unassembled WGS sequence"/>
</dbReference>
<protein>
    <recommendedName>
        <fullName evidence="3">ATP-dependent RecD2 DNA helicase</fullName>
        <ecNumber evidence="3">5.6.2.3</ecNumber>
    </recommendedName>
    <alternativeName>
        <fullName evidence="3">DNA 5'-3' helicase subunit RecD2</fullName>
    </alternativeName>
</protein>
<dbReference type="Gene3D" id="1.10.10.2220">
    <property type="match status" value="1"/>
</dbReference>
<keyword evidence="3" id="KW-0238">DNA-binding</keyword>
<dbReference type="InterPro" id="IPR006345">
    <property type="entry name" value="RecD2"/>
</dbReference>
<dbReference type="Pfam" id="PF13245">
    <property type="entry name" value="AAA_19"/>
    <property type="match status" value="1"/>
</dbReference>
<dbReference type="InterPro" id="IPR010994">
    <property type="entry name" value="RuvA_2-like"/>
</dbReference>
<dbReference type="GO" id="GO:0043139">
    <property type="term" value="F:5'-3' DNA helicase activity"/>
    <property type="evidence" value="ECO:0007669"/>
    <property type="project" value="UniProtKB-UniRule"/>
</dbReference>